<organism evidence="2 3">
    <name type="scientific">Granulosicoccus antarcticus IMCC3135</name>
    <dbReference type="NCBI Taxonomy" id="1192854"/>
    <lineage>
        <taxon>Bacteria</taxon>
        <taxon>Pseudomonadati</taxon>
        <taxon>Pseudomonadota</taxon>
        <taxon>Gammaproteobacteria</taxon>
        <taxon>Chromatiales</taxon>
        <taxon>Granulosicoccaceae</taxon>
        <taxon>Granulosicoccus</taxon>
    </lineage>
</organism>
<dbReference type="KEGG" id="gai:IMCC3135_30170"/>
<proteinExistence type="predicted"/>
<dbReference type="AlphaFoldDB" id="A0A2Z2NXT9"/>
<dbReference type="Pfam" id="PF13480">
    <property type="entry name" value="Acetyltransf_6"/>
    <property type="match status" value="1"/>
</dbReference>
<dbReference type="SUPFAM" id="SSF55729">
    <property type="entry name" value="Acyl-CoA N-acyltransferases (Nat)"/>
    <property type="match status" value="1"/>
</dbReference>
<dbReference type="InterPro" id="IPR038740">
    <property type="entry name" value="BioF2-like_GNAT_dom"/>
</dbReference>
<feature type="domain" description="BioF2-like acetyltransferase" evidence="1">
    <location>
        <begin position="202"/>
        <end position="349"/>
    </location>
</feature>
<dbReference type="OrthoDB" id="9808976at2"/>
<evidence type="ECO:0000313" key="2">
    <source>
        <dbReference type="EMBL" id="ASJ76083.1"/>
    </source>
</evidence>
<dbReference type="RefSeq" id="WP_088920901.1">
    <property type="nucleotide sequence ID" value="NZ_CP018632.1"/>
</dbReference>
<protein>
    <recommendedName>
        <fullName evidence="1">BioF2-like acetyltransferase domain-containing protein</fullName>
    </recommendedName>
</protein>
<evidence type="ECO:0000259" key="1">
    <source>
        <dbReference type="Pfam" id="PF13480"/>
    </source>
</evidence>
<reference evidence="2 3" key="1">
    <citation type="submission" date="2016-12" db="EMBL/GenBank/DDBJ databases">
        <authorList>
            <person name="Song W.-J."/>
            <person name="Kurnit D.M."/>
        </authorList>
    </citation>
    <scope>NUCLEOTIDE SEQUENCE [LARGE SCALE GENOMIC DNA]</scope>
    <source>
        <strain evidence="2 3">IMCC3135</strain>
    </source>
</reference>
<accession>A0A2Z2NXT9</accession>
<evidence type="ECO:0000313" key="3">
    <source>
        <dbReference type="Proteomes" id="UP000250079"/>
    </source>
</evidence>
<keyword evidence="3" id="KW-1185">Reference proteome</keyword>
<name>A0A2Z2NXT9_9GAMM</name>
<gene>
    <name evidence="2" type="ORF">IMCC3135_30170</name>
</gene>
<dbReference type="Gene3D" id="3.40.630.30">
    <property type="match status" value="1"/>
</dbReference>
<dbReference type="InterPro" id="IPR016181">
    <property type="entry name" value="Acyl_CoA_acyltransferase"/>
</dbReference>
<dbReference type="EMBL" id="CP018632">
    <property type="protein sequence ID" value="ASJ76083.1"/>
    <property type="molecule type" value="Genomic_DNA"/>
</dbReference>
<dbReference type="Proteomes" id="UP000250079">
    <property type="component" value="Chromosome"/>
</dbReference>
<sequence length="398" mass="45143">MIHEKTRPASSCRKPDAKSQEPVLVKCLDSAEAFDQLQAIWQELERQDTQCTPFNTWVWNSLWWQHYGTRRDRLTILIARQGNRVVGIAPLYIHATVMCKVIPVRVLSFIGTGGDTSPDYLNIITLPQLRNEVEQALLNYLPQIGGWHKLHLTDMLQASSLVRRVQKLIDSGPGTVLEPRIQFIQKAALPASFEDYRAQLSRKHRKQINHRQNRLDAAGVSELSICSTNEELAQASDALVSLHRLRWDSKGGVGGFRSTAYEQFHRAVIRHFFAMDALWLTTLKLDGSIIGVQYIFAWRGQLMFMQSGYSPEHERLSPGHVLFTYAIQRGIEQGMQGLDMLKGHYSYKSVYARDEIQTIGLGYLCPGVRRFLGAARDRVARLQTKKTTIVVPDGDANS</sequence>